<evidence type="ECO:0000313" key="1">
    <source>
        <dbReference type="EMBL" id="OCT94738.1"/>
    </source>
</evidence>
<organism evidence="1 2">
    <name type="scientific">Xenopus laevis</name>
    <name type="common">African clawed frog</name>
    <dbReference type="NCBI Taxonomy" id="8355"/>
    <lineage>
        <taxon>Eukaryota</taxon>
        <taxon>Metazoa</taxon>
        <taxon>Chordata</taxon>
        <taxon>Craniata</taxon>
        <taxon>Vertebrata</taxon>
        <taxon>Euteleostomi</taxon>
        <taxon>Amphibia</taxon>
        <taxon>Batrachia</taxon>
        <taxon>Anura</taxon>
        <taxon>Pipoidea</taxon>
        <taxon>Pipidae</taxon>
        <taxon>Xenopodinae</taxon>
        <taxon>Xenopus</taxon>
        <taxon>Xenopus</taxon>
    </lineage>
</organism>
<dbReference type="EMBL" id="CM004468">
    <property type="protein sequence ID" value="OCT94738.1"/>
    <property type="molecule type" value="Genomic_DNA"/>
</dbReference>
<evidence type="ECO:0000313" key="2">
    <source>
        <dbReference type="Proteomes" id="UP000694892"/>
    </source>
</evidence>
<gene>
    <name evidence="1" type="ORF">XELAEV_18012428mg</name>
</gene>
<dbReference type="Proteomes" id="UP000694892">
    <property type="component" value="Chromosome 2L"/>
</dbReference>
<reference evidence="2" key="1">
    <citation type="journal article" date="2016" name="Nature">
        <title>Genome evolution in the allotetraploid frog Xenopus laevis.</title>
        <authorList>
            <person name="Session A.M."/>
            <person name="Uno Y."/>
            <person name="Kwon T."/>
            <person name="Chapman J.A."/>
            <person name="Toyoda A."/>
            <person name="Takahashi S."/>
            <person name="Fukui A."/>
            <person name="Hikosaka A."/>
            <person name="Suzuki A."/>
            <person name="Kondo M."/>
            <person name="van Heeringen S.J."/>
            <person name="Quigley I."/>
            <person name="Heinz S."/>
            <person name="Ogino H."/>
            <person name="Ochi H."/>
            <person name="Hellsten U."/>
            <person name="Lyons J.B."/>
            <person name="Simakov O."/>
            <person name="Putnam N."/>
            <person name="Stites J."/>
            <person name="Kuroki Y."/>
            <person name="Tanaka T."/>
            <person name="Michiue T."/>
            <person name="Watanabe M."/>
            <person name="Bogdanovic O."/>
            <person name="Lister R."/>
            <person name="Georgiou G."/>
            <person name="Paranjpe S.S."/>
            <person name="van Kruijsbergen I."/>
            <person name="Shu S."/>
            <person name="Carlson J."/>
            <person name="Kinoshita T."/>
            <person name="Ohta Y."/>
            <person name="Mawaribuchi S."/>
            <person name="Jenkins J."/>
            <person name="Grimwood J."/>
            <person name="Schmutz J."/>
            <person name="Mitros T."/>
            <person name="Mozaffari S.V."/>
            <person name="Suzuki Y."/>
            <person name="Haramoto Y."/>
            <person name="Yamamoto T.S."/>
            <person name="Takagi C."/>
            <person name="Heald R."/>
            <person name="Miller K."/>
            <person name="Haudenschild C."/>
            <person name="Kitzman J."/>
            <person name="Nakayama T."/>
            <person name="Izutsu Y."/>
            <person name="Robert J."/>
            <person name="Fortriede J."/>
            <person name="Burns K."/>
            <person name="Lotay V."/>
            <person name="Karimi K."/>
            <person name="Yasuoka Y."/>
            <person name="Dichmann D.S."/>
            <person name="Flajnik M.F."/>
            <person name="Houston D.W."/>
            <person name="Shendure J."/>
            <person name="DuPasquier L."/>
            <person name="Vize P.D."/>
            <person name="Zorn A.M."/>
            <person name="Ito M."/>
            <person name="Marcotte E.M."/>
            <person name="Wallingford J.B."/>
            <person name="Ito Y."/>
            <person name="Asashima M."/>
            <person name="Ueno N."/>
            <person name="Matsuda Y."/>
            <person name="Veenstra G.J."/>
            <person name="Fujiyama A."/>
            <person name="Harland R.M."/>
            <person name="Taira M."/>
            <person name="Rokhsar D.S."/>
        </authorList>
    </citation>
    <scope>NUCLEOTIDE SEQUENCE [LARGE SCALE GENOMIC DNA]</scope>
    <source>
        <strain evidence="2">J</strain>
    </source>
</reference>
<proteinExistence type="predicted"/>
<dbReference type="AlphaFoldDB" id="A0A974DMM5"/>
<name>A0A974DMM5_XENLA</name>
<sequence length="84" mass="9621">MLLIRKKDKYIGRPVFFSRKGGNQSCGSSYYCLLTSKNLQSVLINLKKYKFITSNKPLMVPNAFHAYLALSHRQSITIQLVSDH</sequence>
<accession>A0A974DMM5</accession>
<protein>
    <submittedName>
        <fullName evidence="1">Uncharacterized protein</fullName>
    </submittedName>
</protein>